<dbReference type="AlphaFoldDB" id="A0A1H0T1D8"/>
<dbReference type="Gene3D" id="2.70.50.50">
    <property type="entry name" value="chitin-binding protein cbp21"/>
    <property type="match status" value="1"/>
</dbReference>
<organism evidence="9 10">
    <name type="scientific">Ectopseudomonas guguanensis</name>
    <dbReference type="NCBI Taxonomy" id="1198456"/>
    <lineage>
        <taxon>Bacteria</taxon>
        <taxon>Pseudomonadati</taxon>
        <taxon>Pseudomonadota</taxon>
        <taxon>Gammaproteobacteria</taxon>
        <taxon>Pseudomonadales</taxon>
        <taxon>Pseudomonadaceae</taxon>
        <taxon>Ectopseudomonas</taxon>
    </lineage>
</organism>
<keyword evidence="10" id="KW-1185">Reference proteome</keyword>
<name>A0A1H0T1D8_9GAMM</name>
<dbReference type="NCBIfam" id="NF009690">
    <property type="entry name" value="PRK13211.1"/>
    <property type="match status" value="1"/>
</dbReference>
<evidence type="ECO:0000256" key="1">
    <source>
        <dbReference type="ARBA" id="ARBA00004613"/>
    </source>
</evidence>
<keyword evidence="3" id="KW-0147">Chitin-binding</keyword>
<sequence length="473" mass="52411">MNERQWICVASACLLLASTNLFAHGYIKQPEARGYLCKLGENSGCGAVQWEPQSLEGYSGFPQSGPADGQIASAGLAQFAPLNEQTVSRWAKRPIQAGPTNFTWRFTANHVTRNWRYYITRPDWLANQPLNRAAFELVPFCVVDGGMRQPPQEATHNCDVPPREGYQVILGVWEVGDTPMSFYNVIDVMFGDVMTPPDPSAWHVKGMLYPSVDLQVGDQALTRVFDASGERSDLQTRLQIETSEQGQRNQWTYLLASRINQQQSQLKAGQRGSNGAIEPVYGQNSLYARADSGIQRIEVQIDKATAPDHELLVDGLQPSYRIRGSQLRLDFNVTAVGALQISSYLYDHDGNAKGFAAAELTNSSQPLSIEVDNPAPGHHQLVISARVAGGEELFQKTFDMMFVADDESATYDFTFPDGLHSYTAGTRVLQPKTGRLYQCRPFPQSGYCTQWSAASTQFEPGIGSHWQDAWIAD</sequence>
<dbReference type="Pfam" id="PF03067">
    <property type="entry name" value="LPMO_10"/>
    <property type="match status" value="1"/>
</dbReference>
<evidence type="ECO:0000313" key="10">
    <source>
        <dbReference type="Proteomes" id="UP000199460"/>
    </source>
</evidence>
<gene>
    <name evidence="9" type="ORF">SAMN05216213_10456</name>
</gene>
<feature type="domain" description="GlcNAc-binding protein A third" evidence="8">
    <location>
        <begin position="308"/>
        <end position="402"/>
    </location>
</feature>
<dbReference type="OrthoDB" id="3675244at2"/>
<dbReference type="InterPro" id="IPR014756">
    <property type="entry name" value="Ig_E-set"/>
</dbReference>
<dbReference type="PANTHER" id="PTHR34823">
    <property type="entry name" value="GLCNAC-BINDING PROTEIN A"/>
    <property type="match status" value="1"/>
</dbReference>
<comment type="subcellular location">
    <subcellularLocation>
        <location evidence="1">Secreted</location>
    </subcellularLocation>
</comment>
<feature type="domain" description="Chitin-binding type-4" evidence="6">
    <location>
        <begin position="24"/>
        <end position="188"/>
    </location>
</feature>
<dbReference type="InterPro" id="IPR004302">
    <property type="entry name" value="Cellulose/chitin-bd_N"/>
</dbReference>
<dbReference type="CDD" id="cd21177">
    <property type="entry name" value="LPMO_AA10"/>
    <property type="match status" value="1"/>
</dbReference>
<accession>A0A1H0T1D8</accession>
<evidence type="ECO:0000259" key="6">
    <source>
        <dbReference type="Pfam" id="PF03067"/>
    </source>
</evidence>
<keyword evidence="4 5" id="KW-0732">Signal</keyword>
<dbReference type="Pfam" id="PF21868">
    <property type="entry name" value="GbpA_D3"/>
    <property type="match status" value="1"/>
</dbReference>
<dbReference type="InterPro" id="IPR041029">
    <property type="entry name" value="GbpA_2"/>
</dbReference>
<evidence type="ECO:0000313" key="9">
    <source>
        <dbReference type="EMBL" id="SDP47922.1"/>
    </source>
</evidence>
<dbReference type="PANTHER" id="PTHR34823:SF1">
    <property type="entry name" value="CHITIN-BINDING TYPE-4 DOMAIN-CONTAINING PROTEIN"/>
    <property type="match status" value="1"/>
</dbReference>
<keyword evidence="2" id="KW-0964">Secreted</keyword>
<dbReference type="GO" id="GO:0008061">
    <property type="term" value="F:chitin binding"/>
    <property type="evidence" value="ECO:0007669"/>
    <property type="project" value="UniProtKB-KW"/>
</dbReference>
<dbReference type="InterPro" id="IPR054063">
    <property type="entry name" value="GbpA_D3"/>
</dbReference>
<evidence type="ECO:0000256" key="3">
    <source>
        <dbReference type="ARBA" id="ARBA00022669"/>
    </source>
</evidence>
<evidence type="ECO:0000259" key="8">
    <source>
        <dbReference type="Pfam" id="PF21868"/>
    </source>
</evidence>
<reference evidence="10" key="1">
    <citation type="submission" date="2016-10" db="EMBL/GenBank/DDBJ databases">
        <authorList>
            <person name="Varghese N."/>
            <person name="Submissions S."/>
        </authorList>
    </citation>
    <scope>NUCLEOTIDE SEQUENCE [LARGE SCALE GENOMIC DNA]</scope>
    <source>
        <strain evidence="10">JCM 18416</strain>
    </source>
</reference>
<protein>
    <submittedName>
        <fullName evidence="9">Chitin-binding protein</fullName>
    </submittedName>
</protein>
<dbReference type="FunFam" id="2.70.50.50:FF:000001">
    <property type="entry name" value="Chitin-binding protein"/>
    <property type="match status" value="1"/>
</dbReference>
<feature type="signal peptide" evidence="5">
    <location>
        <begin position="1"/>
        <end position="23"/>
    </location>
</feature>
<dbReference type="Pfam" id="PF18416">
    <property type="entry name" value="GbpA_2"/>
    <property type="match status" value="1"/>
</dbReference>
<feature type="chain" id="PRO_5011627191" evidence="5">
    <location>
        <begin position="24"/>
        <end position="473"/>
    </location>
</feature>
<dbReference type="EMBL" id="FNJJ01000004">
    <property type="protein sequence ID" value="SDP47922.1"/>
    <property type="molecule type" value="Genomic_DNA"/>
</dbReference>
<dbReference type="Proteomes" id="UP000199460">
    <property type="component" value="Unassembled WGS sequence"/>
</dbReference>
<feature type="domain" description="N-acetylglucosamine binding protein A" evidence="7">
    <location>
        <begin position="202"/>
        <end position="300"/>
    </location>
</feature>
<dbReference type="InterPro" id="IPR051024">
    <property type="entry name" value="GlcNAc_Chitin_IntDeg"/>
</dbReference>
<evidence type="ECO:0000259" key="7">
    <source>
        <dbReference type="Pfam" id="PF18416"/>
    </source>
</evidence>
<dbReference type="Gene3D" id="3.30.70.2150">
    <property type="match status" value="1"/>
</dbReference>
<dbReference type="GeneID" id="300931159"/>
<evidence type="ECO:0000256" key="2">
    <source>
        <dbReference type="ARBA" id="ARBA00022525"/>
    </source>
</evidence>
<dbReference type="RefSeq" id="WP_090429347.1">
    <property type="nucleotide sequence ID" value="NZ_FNJJ01000004.1"/>
</dbReference>
<dbReference type="SUPFAM" id="SSF81296">
    <property type="entry name" value="E set domains"/>
    <property type="match status" value="1"/>
</dbReference>
<proteinExistence type="predicted"/>
<evidence type="ECO:0000256" key="5">
    <source>
        <dbReference type="SAM" id="SignalP"/>
    </source>
</evidence>
<dbReference type="GO" id="GO:0005576">
    <property type="term" value="C:extracellular region"/>
    <property type="evidence" value="ECO:0007669"/>
    <property type="project" value="UniProtKB-SubCell"/>
</dbReference>
<evidence type="ECO:0000256" key="4">
    <source>
        <dbReference type="ARBA" id="ARBA00022729"/>
    </source>
</evidence>